<evidence type="ECO:0000256" key="1">
    <source>
        <dbReference type="SAM" id="MobiDB-lite"/>
    </source>
</evidence>
<dbReference type="EMBL" id="BAUL01000025">
    <property type="protein sequence ID" value="GAD92415.1"/>
    <property type="molecule type" value="Genomic_DNA"/>
</dbReference>
<dbReference type="InParanoid" id="V5HSL1"/>
<gene>
    <name evidence="2" type="ORF">PVAR5_1006</name>
</gene>
<feature type="region of interest" description="Disordered" evidence="1">
    <location>
        <begin position="842"/>
        <end position="861"/>
    </location>
</feature>
<reference evidence="3" key="1">
    <citation type="journal article" date="2014" name="Genome Announc.">
        <title>Draft genome sequence of the formaldehyde-resistant fungus Byssochlamys spectabilis No. 5 (anamorph Paecilomyces variotii No. 5) (NBRC109023).</title>
        <authorList>
            <person name="Oka T."/>
            <person name="Ekino K."/>
            <person name="Fukuda K."/>
            <person name="Nomura Y."/>
        </authorList>
    </citation>
    <scope>NUCLEOTIDE SEQUENCE [LARGE SCALE GENOMIC DNA]</scope>
    <source>
        <strain evidence="3">No. 5 / NBRC 109023</strain>
    </source>
</reference>
<dbReference type="AlphaFoldDB" id="V5HSL1"/>
<sequence>MATHAGSVAVGAASGALPQLDEVQEYEKILRISDEIFSGAHPRLKVPQQFVRKVTPRNPQTPPVTQPQVTAAEPSTTTQSKTELPLPGSTRPANIQATTPLNGSAAASSTTTPSRIVPKPTSEIDPIFLTKSDDLVRAEMQLQRQRVERVLRDQLEQRRVEARKQASAQEGKPDFDVSDVLSKALDIVKPVAAPADVHGTNGQTAPSDSFDENSFYSSRAPDSPQNGEPSQPSQPSPVSEPQGRRVGREELATNAEMDSRSDESRRFEITSPRDVEMIPHLNPYTVADKHFPPQRQPDNAPLRAPSDEYDPARGPMDIPEEPEYSPPGPDVPPVERVDSREYYRPEPYARRQVSDGRPSRAYHSRRSISPANGVRVVRNHIMSPAAPQPSRVSPLAMAKMPIQQARVPRQDHLQRVPTDHDSARTSPDGGAQQLMPRKRRRVQEPREQMRSAASRRPADVSPVPYIKEEPVSPPPFADVRPTYSRARQPQEQAYVDLASPRYTPTLDRREVPTREPVYEVDRYGRLYEQDPHLEPAMPRTVSRLGSRRPVRDEQDLRRVASLHHVRQPELSRDYVEPVNPRAMRAASYAVVERPQERIRYYDEPVQGYGRRYIPTDELPPSPRFREAYPEEEPRILAPSQRRIVVDEYGNQYYETLPAPKIPDMPPPPPPGRIARADAYNEQVPSRRSSVRATSIIDDPYGDRRYVQEMHPPATYRRVTEYPREVVGDRRVYAPQLEEREPVFRSGSVQVADYPPRRTAYLNEREIPGERIVRMSSVRPPATRYEDPRDGIPRVQSVRPGGREVSVYIDDEPRKAREYAQAPIYTAMRPMREERYYDDDESGRMIYDGTRDALHHRGPQRY</sequence>
<accession>V5HSL1</accession>
<feature type="compositionally biased region" description="Basic and acidic residues" evidence="1">
    <location>
        <begin position="333"/>
        <end position="358"/>
    </location>
</feature>
<keyword evidence="3" id="KW-1185">Reference proteome</keyword>
<feature type="region of interest" description="Disordered" evidence="1">
    <location>
        <begin position="52"/>
        <end position="121"/>
    </location>
</feature>
<feature type="region of interest" description="Disordered" evidence="1">
    <location>
        <begin position="151"/>
        <end position="177"/>
    </location>
</feature>
<comment type="caution">
    <text evidence="2">The sequence shown here is derived from an EMBL/GenBank/DDBJ whole genome shotgun (WGS) entry which is preliminary data.</text>
</comment>
<feature type="compositionally biased region" description="Basic and acidic residues" evidence="1">
    <location>
        <begin position="151"/>
        <end position="164"/>
    </location>
</feature>
<evidence type="ECO:0000313" key="3">
    <source>
        <dbReference type="Proteomes" id="UP000018001"/>
    </source>
</evidence>
<proteinExistence type="predicted"/>
<feature type="compositionally biased region" description="Polar residues" evidence="1">
    <location>
        <begin position="73"/>
        <end position="82"/>
    </location>
</feature>
<dbReference type="Proteomes" id="UP000018001">
    <property type="component" value="Unassembled WGS sequence"/>
</dbReference>
<protein>
    <submittedName>
        <fullName evidence="2">Uncharacterized protein</fullName>
    </submittedName>
</protein>
<feature type="compositionally biased region" description="Polar residues" evidence="1">
    <location>
        <begin position="91"/>
        <end position="102"/>
    </location>
</feature>
<feature type="compositionally biased region" description="Polar residues" evidence="1">
    <location>
        <begin position="200"/>
        <end position="217"/>
    </location>
</feature>
<feature type="region of interest" description="Disordered" evidence="1">
    <location>
        <begin position="191"/>
        <end position="372"/>
    </location>
</feature>
<dbReference type="OrthoDB" id="5333304at2759"/>
<feature type="compositionally biased region" description="Basic and acidic residues" evidence="1">
    <location>
        <begin position="408"/>
        <end position="423"/>
    </location>
</feature>
<dbReference type="HOGENOM" id="CLU_013199_0_0_1"/>
<feature type="compositionally biased region" description="Basic and acidic residues" evidence="1">
    <location>
        <begin position="242"/>
        <end position="277"/>
    </location>
</feature>
<organism evidence="2 3">
    <name type="scientific">Byssochlamys spectabilis (strain No. 5 / NBRC 109023)</name>
    <name type="common">Paecilomyces variotii</name>
    <dbReference type="NCBI Taxonomy" id="1356009"/>
    <lineage>
        <taxon>Eukaryota</taxon>
        <taxon>Fungi</taxon>
        <taxon>Dikarya</taxon>
        <taxon>Ascomycota</taxon>
        <taxon>Pezizomycotina</taxon>
        <taxon>Eurotiomycetes</taxon>
        <taxon>Eurotiomycetidae</taxon>
        <taxon>Eurotiales</taxon>
        <taxon>Thermoascaceae</taxon>
        <taxon>Paecilomyces</taxon>
    </lineage>
</organism>
<feature type="compositionally biased region" description="Low complexity" evidence="1">
    <location>
        <begin position="223"/>
        <end position="241"/>
    </location>
</feature>
<dbReference type="eggNOG" id="ENOG502SJ1Q">
    <property type="taxonomic scope" value="Eukaryota"/>
</dbReference>
<evidence type="ECO:0000313" key="2">
    <source>
        <dbReference type="EMBL" id="GAD92415.1"/>
    </source>
</evidence>
<feature type="region of interest" description="Disordered" evidence="1">
    <location>
        <begin position="404"/>
        <end position="477"/>
    </location>
</feature>
<name>V5HSL1_BYSSN</name>